<evidence type="ECO:0000313" key="10">
    <source>
        <dbReference type="Proteomes" id="UP001597285"/>
    </source>
</evidence>
<dbReference type="EMBL" id="JBHUFF010000008">
    <property type="protein sequence ID" value="MFD1798858.1"/>
    <property type="molecule type" value="Genomic_DNA"/>
</dbReference>
<keyword evidence="3 6" id="KW-0378">Hydrolase</keyword>
<dbReference type="InterPro" id="IPR042088">
    <property type="entry name" value="OligoPept_F_C"/>
</dbReference>
<keyword evidence="5 6" id="KW-0482">Metalloprotease</keyword>
<accession>A0ABW4NKB0</accession>
<keyword evidence="4 6" id="KW-0862">Zinc</keyword>
<dbReference type="CDD" id="cd09609">
    <property type="entry name" value="M3B_PepF"/>
    <property type="match status" value="1"/>
</dbReference>
<evidence type="ECO:0000256" key="3">
    <source>
        <dbReference type="ARBA" id="ARBA00022801"/>
    </source>
</evidence>
<evidence type="ECO:0000259" key="8">
    <source>
        <dbReference type="Pfam" id="PF08439"/>
    </source>
</evidence>
<comment type="caution">
    <text evidence="9">The sequence shown here is derived from an EMBL/GenBank/DDBJ whole genome shotgun (WGS) entry which is preliminary data.</text>
</comment>
<dbReference type="RefSeq" id="WP_058919257.1">
    <property type="nucleotide sequence ID" value="NZ_JBHSQC010000015.1"/>
</dbReference>
<feature type="domain" description="Oligopeptidase F N-terminal" evidence="8">
    <location>
        <begin position="116"/>
        <end position="182"/>
    </location>
</feature>
<comment type="function">
    <text evidence="6">Has oligopeptidase activity and degrades a variety of small bioactive peptides.</text>
</comment>
<sequence>MAQEELKNRADVPEELTWDLTALYETREDFDAAVAEMKRNVEQFCKNYEGKLGNAATIIAALKDYETIMQTMTWTHHYAFLPESADITDPANTELSRQMNNLMAEISAQLSFFDSELVSSEASVLDQVAQEVPQFASYIRHTKENKQIQLDPAVEKALAQLEPTLDAAGAIYEQARLADMDFGTFTVAGKEYPLSFVLYEDYYMYHSDTAIRRAAFDKFSETLSHYQNVVAEAYYTQVQKEKTMATMRGFDSVFDYLLYDQEVDQDLYNRQIDTIMEDLAPVMQKYITHVKEVSGLDKMTYADLKIDLDPEYAVEVTVEQSKEIVEDALSTLGQDYVAKVMQAYPERWVDFVQNKGKSTGGFCTSPYGKHPYILMSWSNQLSDVYTFIHEIGHAGQGLLAAENNSILGENPSLYLIEAPSTFNELLLTDSLARKSDHPRMERFALTNMLTNTYFHNFITHLLEAAYQREVYKLIDAGKGFDAAKLSELKRAVLEQFWGDAVEINPGAELTWMRQIHYYMGLYSYTYSAGLTIATQAFLRIKAEGQPAVAEWLEFLAMGDQYKPAEAAKKAGVDITTDKPLNDTIHYLDESVNKIIELSGEIEE</sequence>
<protein>
    <recommendedName>
        <fullName evidence="6">Oligopeptidase F</fullName>
        <ecNumber evidence="6">3.4.24.-</ecNumber>
    </recommendedName>
</protein>
<evidence type="ECO:0000256" key="5">
    <source>
        <dbReference type="ARBA" id="ARBA00023049"/>
    </source>
</evidence>
<dbReference type="EC" id="3.4.24.-" evidence="6"/>
<comment type="cofactor">
    <cofactor evidence="6">
        <name>Zn(2+)</name>
        <dbReference type="ChEBI" id="CHEBI:29105"/>
    </cofactor>
    <text evidence="6">Binds 1 zinc ion.</text>
</comment>
<reference evidence="10" key="1">
    <citation type="journal article" date="2019" name="Int. J. Syst. Evol. Microbiol.">
        <title>The Global Catalogue of Microorganisms (GCM) 10K type strain sequencing project: providing services to taxonomists for standard genome sequencing and annotation.</title>
        <authorList>
            <consortium name="The Broad Institute Genomics Platform"/>
            <consortium name="The Broad Institute Genome Sequencing Center for Infectious Disease"/>
            <person name="Wu L."/>
            <person name="Ma J."/>
        </authorList>
    </citation>
    <scope>NUCLEOTIDE SEQUENCE [LARGE SCALE GENOMIC DNA]</scope>
    <source>
        <strain evidence="10">KCTC 42143</strain>
    </source>
</reference>
<dbReference type="Pfam" id="PF08439">
    <property type="entry name" value="Peptidase_M3_N"/>
    <property type="match status" value="1"/>
</dbReference>
<evidence type="ECO:0000259" key="7">
    <source>
        <dbReference type="Pfam" id="PF01432"/>
    </source>
</evidence>
<dbReference type="Gene3D" id="1.10.1370.20">
    <property type="entry name" value="Oligoendopeptidase f, C-terminal domain"/>
    <property type="match status" value="1"/>
</dbReference>
<evidence type="ECO:0000313" key="9">
    <source>
        <dbReference type="EMBL" id="MFD1798858.1"/>
    </source>
</evidence>
<feature type="domain" description="Peptidase M3A/M3B catalytic" evidence="7">
    <location>
        <begin position="203"/>
        <end position="583"/>
    </location>
</feature>
<gene>
    <name evidence="9" type="primary">pepF</name>
    <name evidence="9" type="ORF">ACFSBK_03155</name>
</gene>
<evidence type="ECO:0000256" key="1">
    <source>
        <dbReference type="ARBA" id="ARBA00022670"/>
    </source>
</evidence>
<proteinExistence type="inferred from homology"/>
<keyword evidence="10" id="KW-1185">Reference proteome</keyword>
<organism evidence="9 10">
    <name type="scientific">Carnobacterium antarcticum</name>
    <dbReference type="NCBI Taxonomy" id="2126436"/>
    <lineage>
        <taxon>Bacteria</taxon>
        <taxon>Bacillati</taxon>
        <taxon>Bacillota</taxon>
        <taxon>Bacilli</taxon>
        <taxon>Lactobacillales</taxon>
        <taxon>Carnobacteriaceae</taxon>
        <taxon>Carnobacterium</taxon>
    </lineage>
</organism>
<keyword evidence="2 6" id="KW-0479">Metal-binding</keyword>
<dbReference type="InterPro" id="IPR013647">
    <property type="entry name" value="OligopepF_N_dom"/>
</dbReference>
<name>A0ABW4NKB0_9LACT</name>
<dbReference type="Gene3D" id="1.20.140.70">
    <property type="entry name" value="Oligopeptidase f, N-terminal domain"/>
    <property type="match status" value="1"/>
</dbReference>
<dbReference type="InterPro" id="IPR034009">
    <property type="entry name" value="M3B_PepF_4"/>
</dbReference>
<dbReference type="InterPro" id="IPR001567">
    <property type="entry name" value="Pept_M3A_M3B_dom"/>
</dbReference>
<dbReference type="InterPro" id="IPR004438">
    <property type="entry name" value="Peptidase_M3B"/>
</dbReference>
<evidence type="ECO:0000256" key="4">
    <source>
        <dbReference type="ARBA" id="ARBA00022833"/>
    </source>
</evidence>
<dbReference type="NCBIfam" id="TIGR00181">
    <property type="entry name" value="pepF"/>
    <property type="match status" value="1"/>
</dbReference>
<evidence type="ECO:0000256" key="6">
    <source>
        <dbReference type="RuleBase" id="RU368091"/>
    </source>
</evidence>
<dbReference type="Pfam" id="PF01432">
    <property type="entry name" value="Peptidase_M3"/>
    <property type="match status" value="1"/>
</dbReference>
<dbReference type="Proteomes" id="UP001597285">
    <property type="component" value="Unassembled WGS sequence"/>
</dbReference>
<evidence type="ECO:0000256" key="2">
    <source>
        <dbReference type="ARBA" id="ARBA00022723"/>
    </source>
</evidence>
<comment type="similarity">
    <text evidence="6">Belongs to the peptidase M3B family.</text>
</comment>
<keyword evidence="1 6" id="KW-0645">Protease</keyword>
<dbReference type="SUPFAM" id="SSF55486">
    <property type="entry name" value="Metalloproteases ('zincins'), catalytic domain"/>
    <property type="match status" value="1"/>
</dbReference>